<dbReference type="Proteomes" id="UP000075243">
    <property type="component" value="Chromosome 9"/>
</dbReference>
<accession>A0A151T174</accession>
<feature type="non-terminal residue" evidence="1">
    <location>
        <position position="1"/>
    </location>
</feature>
<proteinExistence type="predicted"/>
<dbReference type="Gramene" id="C.cajan_22555.t">
    <property type="protein sequence ID" value="C.cajan_22555.t.cds1"/>
    <property type="gene ID" value="C.cajan_22555"/>
</dbReference>
<evidence type="ECO:0000313" key="1">
    <source>
        <dbReference type="EMBL" id="KYP60804.1"/>
    </source>
</evidence>
<keyword evidence="2" id="KW-1185">Reference proteome</keyword>
<evidence type="ECO:0008006" key="3">
    <source>
        <dbReference type="Google" id="ProtNLM"/>
    </source>
</evidence>
<name>A0A151T174_CAJCA</name>
<protein>
    <recommendedName>
        <fullName evidence="3">Reverse transcriptase domain-containing protein</fullName>
    </recommendedName>
</protein>
<organism evidence="1 2">
    <name type="scientific">Cajanus cajan</name>
    <name type="common">Pigeon pea</name>
    <name type="synonym">Cajanus indicus</name>
    <dbReference type="NCBI Taxonomy" id="3821"/>
    <lineage>
        <taxon>Eukaryota</taxon>
        <taxon>Viridiplantae</taxon>
        <taxon>Streptophyta</taxon>
        <taxon>Embryophyta</taxon>
        <taxon>Tracheophyta</taxon>
        <taxon>Spermatophyta</taxon>
        <taxon>Magnoliopsida</taxon>
        <taxon>eudicotyledons</taxon>
        <taxon>Gunneridae</taxon>
        <taxon>Pentapetalae</taxon>
        <taxon>rosids</taxon>
        <taxon>fabids</taxon>
        <taxon>Fabales</taxon>
        <taxon>Fabaceae</taxon>
        <taxon>Papilionoideae</taxon>
        <taxon>50 kb inversion clade</taxon>
        <taxon>NPAAA clade</taxon>
        <taxon>indigoferoid/millettioid clade</taxon>
        <taxon>Phaseoleae</taxon>
        <taxon>Cajanus</taxon>
    </lineage>
</organism>
<dbReference type="AlphaFoldDB" id="A0A151T174"/>
<gene>
    <name evidence="1" type="ORF">KK1_023218</name>
</gene>
<evidence type="ECO:0000313" key="2">
    <source>
        <dbReference type="Proteomes" id="UP000075243"/>
    </source>
</evidence>
<sequence>VHGKLPRGTNSLFIPLILKIDDPLSLGDYRPISSVTCIYMNLAKVLANRIKKVLPIVINQK</sequence>
<dbReference type="EMBL" id="CM003611">
    <property type="protein sequence ID" value="KYP60804.1"/>
    <property type="molecule type" value="Genomic_DNA"/>
</dbReference>
<reference evidence="1 2" key="1">
    <citation type="journal article" date="2012" name="Nat. Biotechnol.">
        <title>Draft genome sequence of pigeonpea (Cajanus cajan), an orphan legume crop of resource-poor farmers.</title>
        <authorList>
            <person name="Varshney R.K."/>
            <person name="Chen W."/>
            <person name="Li Y."/>
            <person name="Bharti A.K."/>
            <person name="Saxena R.K."/>
            <person name="Schlueter J.A."/>
            <person name="Donoghue M.T."/>
            <person name="Azam S."/>
            <person name="Fan G."/>
            <person name="Whaley A.M."/>
            <person name="Farmer A.D."/>
            <person name="Sheridan J."/>
            <person name="Iwata A."/>
            <person name="Tuteja R."/>
            <person name="Penmetsa R.V."/>
            <person name="Wu W."/>
            <person name="Upadhyaya H.D."/>
            <person name="Yang S.P."/>
            <person name="Shah T."/>
            <person name="Saxena K.B."/>
            <person name="Michael T."/>
            <person name="McCombie W.R."/>
            <person name="Yang B."/>
            <person name="Zhang G."/>
            <person name="Yang H."/>
            <person name="Wang J."/>
            <person name="Spillane C."/>
            <person name="Cook D.R."/>
            <person name="May G.D."/>
            <person name="Xu X."/>
            <person name="Jackson S.A."/>
        </authorList>
    </citation>
    <scope>NUCLEOTIDE SEQUENCE [LARGE SCALE GENOMIC DNA]</scope>
    <source>
        <strain evidence="2">cv. Asha</strain>
    </source>
</reference>